<gene>
    <name evidence="1" type="ORF">PYW08_010710</name>
</gene>
<name>A0ACC2Q8V5_9NEOP</name>
<protein>
    <submittedName>
        <fullName evidence="1">Uncharacterized protein</fullName>
    </submittedName>
</protein>
<evidence type="ECO:0000313" key="2">
    <source>
        <dbReference type="Proteomes" id="UP001231649"/>
    </source>
</evidence>
<dbReference type="EMBL" id="CM056803">
    <property type="protein sequence ID" value="KAJ8707458.1"/>
    <property type="molecule type" value="Genomic_DNA"/>
</dbReference>
<dbReference type="Proteomes" id="UP001231649">
    <property type="component" value="Chromosome 27"/>
</dbReference>
<evidence type="ECO:0000313" key="1">
    <source>
        <dbReference type="EMBL" id="KAJ8707458.1"/>
    </source>
</evidence>
<proteinExistence type="predicted"/>
<keyword evidence="2" id="KW-1185">Reference proteome</keyword>
<reference evidence="1" key="1">
    <citation type="submission" date="2023-03" db="EMBL/GenBank/DDBJ databases">
        <title>Chromosome-level genomes of two armyworms, Mythimna separata and Mythimna loreyi, provide insights into the biosynthesis and reception of sex pheromones.</title>
        <authorList>
            <person name="Zhao H."/>
        </authorList>
    </citation>
    <scope>NUCLEOTIDE SEQUENCE</scope>
    <source>
        <strain evidence="1">BeijingLab</strain>
    </source>
</reference>
<accession>A0ACC2Q8V5</accession>
<comment type="caution">
    <text evidence="1">The sequence shown here is derived from an EMBL/GenBank/DDBJ whole genome shotgun (WGS) entry which is preliminary data.</text>
</comment>
<sequence>MGPCSEDFTHYSPTERTSVFFKNSSDKTMQDFHNGPIPQKLYHEVNDTIQIAINVISRQDPPALKNDHNRFVETMCYYTGVNKEYINQTLKKMKAKKTFTEWLRFKSNSNEAPFLELVRKIEYEDMRKVIIDQYVNNLQIPTKATIIQAIKETMNSDQVYTPAMLNQDLNNLGFIWKRLPKSDKYIVVENTEQFSKRMKYLHQMKEYRENKRVLIHVERTIPCSYKMSKQRVHRSEIIVAASPQIGIIDIYFPPKLQTLEFWLKNKLHTLPSNSVFVIEQSNPFAVDWEPVCTLPTIHSQKTEMIEWLDTYDIPHDPKLHRGELFALIQKNKVNYPPLYRFCEILKASGHEVIFRPPELTYFKFFKRLMRPIFSKSGMTLQAFKGFVNKKINSVNPEYWVREDQLMAVHEQMIYDEDQKLELILERLMNNVKNGNLSASDFKEFDSDEFDREFLDNVVFDAAPVKKPKRSKLSFEPEPLESVKPGPSGSVMSKPSASFEPRPSDSVKPGPSESVMPGPSASFKPGPSSSVKPGPSGSIMPGPSTFFEPGPSEVEVLPSTSFKPSKPGPDQPSSSQDPSRSSLLYRLLSE</sequence>
<organism evidence="1 2">
    <name type="scientific">Mythimna loreyi</name>
    <dbReference type="NCBI Taxonomy" id="667449"/>
    <lineage>
        <taxon>Eukaryota</taxon>
        <taxon>Metazoa</taxon>
        <taxon>Ecdysozoa</taxon>
        <taxon>Arthropoda</taxon>
        <taxon>Hexapoda</taxon>
        <taxon>Insecta</taxon>
        <taxon>Pterygota</taxon>
        <taxon>Neoptera</taxon>
        <taxon>Endopterygota</taxon>
        <taxon>Lepidoptera</taxon>
        <taxon>Glossata</taxon>
        <taxon>Ditrysia</taxon>
        <taxon>Noctuoidea</taxon>
        <taxon>Noctuidae</taxon>
        <taxon>Noctuinae</taxon>
        <taxon>Hadenini</taxon>
        <taxon>Mythimna</taxon>
    </lineage>
</organism>